<accession>A0A1F5WEA2</accession>
<dbReference type="InterPro" id="IPR015422">
    <property type="entry name" value="PyrdxlP-dep_Trfase_small"/>
</dbReference>
<reference evidence="4 5" key="1">
    <citation type="journal article" date="2016" name="Nat. Commun.">
        <title>Thousands of microbial genomes shed light on interconnected biogeochemical processes in an aquifer system.</title>
        <authorList>
            <person name="Anantharaman K."/>
            <person name="Brown C.T."/>
            <person name="Hug L.A."/>
            <person name="Sharon I."/>
            <person name="Castelle C.J."/>
            <person name="Probst A.J."/>
            <person name="Thomas B.C."/>
            <person name="Singh A."/>
            <person name="Wilkins M.J."/>
            <person name="Karaoz U."/>
            <person name="Brodie E.L."/>
            <person name="Williams K.H."/>
            <person name="Hubbard S.S."/>
            <person name="Banfield J.F."/>
        </authorList>
    </citation>
    <scope>NUCLEOTIDE SEQUENCE [LARGE SCALE GENOMIC DNA]</scope>
</reference>
<protein>
    <submittedName>
        <fullName evidence="4">UDP-4-amino-4, 6-dideoxy-N-acetyl-beta-L-altrosamine transaminase</fullName>
    </submittedName>
</protein>
<dbReference type="InterPro" id="IPR000653">
    <property type="entry name" value="DegT/StrS_aminotransferase"/>
</dbReference>
<dbReference type="EMBL" id="MFHQ01000030">
    <property type="protein sequence ID" value="OGF74049.1"/>
    <property type="molecule type" value="Genomic_DNA"/>
</dbReference>
<evidence type="ECO:0000313" key="4">
    <source>
        <dbReference type="EMBL" id="OGF74049.1"/>
    </source>
</evidence>
<dbReference type="Proteomes" id="UP000178406">
    <property type="component" value="Unassembled WGS sequence"/>
</dbReference>
<dbReference type="AlphaFoldDB" id="A0A1F5WEA2"/>
<dbReference type="STRING" id="1798338.A3J56_01775"/>
<dbReference type="InterPro" id="IPR015421">
    <property type="entry name" value="PyrdxlP-dep_Trfase_major"/>
</dbReference>
<dbReference type="SUPFAM" id="SSF53383">
    <property type="entry name" value="PLP-dependent transferases"/>
    <property type="match status" value="1"/>
</dbReference>
<dbReference type="InterPro" id="IPR015424">
    <property type="entry name" value="PyrdxlP-dep_Trfase"/>
</dbReference>
<dbReference type="Gene3D" id="3.40.640.10">
    <property type="entry name" value="Type I PLP-dependent aspartate aminotransferase-like (Major domain)"/>
    <property type="match status" value="1"/>
</dbReference>
<evidence type="ECO:0000313" key="5">
    <source>
        <dbReference type="Proteomes" id="UP000178406"/>
    </source>
</evidence>
<name>A0A1F5WEA2_9BACT</name>
<dbReference type="Gene3D" id="3.90.1150.10">
    <property type="entry name" value="Aspartate Aminotransferase, domain 1"/>
    <property type="match status" value="1"/>
</dbReference>
<sequence length="387" mass="43572">MNIPYGRQLIDKDDINSIVNVLKSDWLTQGPKIAEFEEALAKYCGAKYAVVVNSGTAALHVAYFAAGLKKGDEFITTPLTFAATANAGLYLGAKPVFADVDEHGNLNPKEVEKKINKKTKLISVVDYAGHPAQLDDFRKICKKRQLVLVEDACQALGAVYFGKKIGSISDLTTFSFHPVKSITTGEGGAVLTNNKQWYEAMLRFRTHGITKDASKYKNKEEGDWYHEMQDLGFNYRMTDIQAALGISQLKKLDRFIRARKSIAQKYHRAFAKLEKYIILPFEDARIQSAWHLYPIRLKGVLIKKRKEIFDALRAAGIGVQVHHIPTYFHPYYQRLARLPARQGYKKGLCLKAEGWYNTEISLPIFPGLTSTDQQKVIQALAQIVAKV</sequence>
<comment type="similarity">
    <text evidence="3">Belongs to the DegT/DnrJ/EryC1 family.</text>
</comment>
<evidence type="ECO:0000256" key="3">
    <source>
        <dbReference type="RuleBase" id="RU004508"/>
    </source>
</evidence>
<dbReference type="GO" id="GO:0008483">
    <property type="term" value="F:transaminase activity"/>
    <property type="evidence" value="ECO:0007669"/>
    <property type="project" value="TreeGrafter"/>
</dbReference>
<dbReference type="Pfam" id="PF01041">
    <property type="entry name" value="DegT_DnrJ_EryC1"/>
    <property type="match status" value="1"/>
</dbReference>
<dbReference type="PANTHER" id="PTHR30244">
    <property type="entry name" value="TRANSAMINASE"/>
    <property type="match status" value="1"/>
</dbReference>
<proteinExistence type="inferred from homology"/>
<dbReference type="PANTHER" id="PTHR30244:SF34">
    <property type="entry name" value="DTDP-4-AMINO-4,6-DIDEOXYGALACTOSE TRANSAMINASE"/>
    <property type="match status" value="1"/>
</dbReference>
<gene>
    <name evidence="4" type="ORF">A3J56_01775</name>
</gene>
<evidence type="ECO:0000256" key="1">
    <source>
        <dbReference type="PIRSR" id="PIRSR000390-1"/>
    </source>
</evidence>
<dbReference type="GO" id="GO:0000271">
    <property type="term" value="P:polysaccharide biosynthetic process"/>
    <property type="evidence" value="ECO:0007669"/>
    <property type="project" value="TreeGrafter"/>
</dbReference>
<feature type="modified residue" description="N6-(pyridoxal phosphate)lysine" evidence="2">
    <location>
        <position position="180"/>
    </location>
</feature>
<dbReference type="CDD" id="cd00616">
    <property type="entry name" value="AHBA_syn"/>
    <property type="match status" value="1"/>
</dbReference>
<dbReference type="GO" id="GO:0030170">
    <property type="term" value="F:pyridoxal phosphate binding"/>
    <property type="evidence" value="ECO:0007669"/>
    <property type="project" value="TreeGrafter"/>
</dbReference>
<dbReference type="NCBIfam" id="TIGR03588">
    <property type="entry name" value="PseC"/>
    <property type="match status" value="1"/>
</dbReference>
<dbReference type="PIRSF" id="PIRSF000390">
    <property type="entry name" value="PLP_StrS"/>
    <property type="match status" value="1"/>
</dbReference>
<organism evidence="4 5">
    <name type="scientific">Candidatus Giovannonibacteria bacterium RIFCSPHIGHO2_02_FULL_46_20</name>
    <dbReference type="NCBI Taxonomy" id="1798338"/>
    <lineage>
        <taxon>Bacteria</taxon>
        <taxon>Candidatus Giovannoniibacteriota</taxon>
    </lineage>
</organism>
<keyword evidence="2 3" id="KW-0663">Pyridoxal phosphate</keyword>
<dbReference type="InterPro" id="IPR020026">
    <property type="entry name" value="PseC"/>
</dbReference>
<comment type="caution">
    <text evidence="4">The sequence shown here is derived from an EMBL/GenBank/DDBJ whole genome shotgun (WGS) entry which is preliminary data.</text>
</comment>
<feature type="active site" description="Proton acceptor" evidence="1">
    <location>
        <position position="180"/>
    </location>
</feature>
<evidence type="ECO:0000256" key="2">
    <source>
        <dbReference type="PIRSR" id="PIRSR000390-2"/>
    </source>
</evidence>